<proteinExistence type="predicted"/>
<evidence type="ECO:0000313" key="3">
    <source>
        <dbReference type="EMBL" id="MCC9643800.1"/>
    </source>
</evidence>
<keyword evidence="2" id="KW-0812">Transmembrane</keyword>
<sequence>MRIPNQINRDNLYSRRERISTPTQTYRRLFRLLLALVLVLMVMKQAARPGVYAIFFPETMVQIQPGPSQQEPLPSGEVSNGEPAPGLASESQTGEATEPNASTNTTTDEWETLQAEIAQQILSERGLSEAGTLDDTERTPSRMEQESLIAQIKDGTVWRAADQPALCATLALHRSPSKSRGESPGAWNQHPPFEPVVETGVLPLLQQPDVYQGRTVRGVGKLARLNRVQANSNHWGIDHYWECWLQPEDGSQRPWLTIVPDLPSGLRQLAPAETHPVSVNVASPQPTIVVEGEFIKRLSYQSANGAELTPVVVGHVHAVRSNGNRVVAAGLRSATNQSSTAPRTQSNDVSIGTLVGIATLIGLTLGIVVMWRSRVLHQRMRARRNARNVTLPTALVLATALSIGCFGHPVASAQDNSATIANSLLDVLPGFDPSRLQQLGDQMKDAAQRREAVNEQAKLVFRLKRLSDDVLQQRANEASDSAASIGDAIEVAGTIESLRLIQVPTELVEFLNLRQVVELQIQTPDSATLRLICGPLPDAVAVGDEVSGIGVALEEAESFSNTNQPPTASTVTVAAAGNLRWKPRNPTSLGWEVLGELDVDLSRLPEIATLSRQPLGDRDSTIFFSMIGAAHQAGTMTTDQQPLGPTVSAMRAAVAEVKPADLLKSPEEWLGQWIALDAETVRWTRVAIESETRQQQVGQDHYFQLDAIGDLGNVQLKIATGNGETVTMENRFPVTFVTARLPAFLGSSDALSGTVAKPVRVEGFFYRLWSYESDFMASHGGKQFAPLVIAGRWIDQTPASNDPIGVRWIGTLAAIAVVMAIAGALLFAGLNRRGDRRAKAHRGTTSL</sequence>
<keyword evidence="2" id="KW-0472">Membrane</keyword>
<feature type="transmembrane region" description="Helical" evidence="2">
    <location>
        <begin position="349"/>
        <end position="371"/>
    </location>
</feature>
<dbReference type="Proteomes" id="UP001430306">
    <property type="component" value="Unassembled WGS sequence"/>
</dbReference>
<feature type="region of interest" description="Disordered" evidence="1">
    <location>
        <begin position="65"/>
        <end position="107"/>
    </location>
</feature>
<reference evidence="3" key="1">
    <citation type="submission" date="2021-11" db="EMBL/GenBank/DDBJ databases">
        <title>Genome sequence.</title>
        <authorList>
            <person name="Sun Q."/>
        </authorList>
    </citation>
    <scope>NUCLEOTIDE SEQUENCE</scope>
    <source>
        <strain evidence="3">JC740</strain>
    </source>
</reference>
<keyword evidence="4" id="KW-1185">Reference proteome</keyword>
<evidence type="ECO:0000256" key="2">
    <source>
        <dbReference type="SAM" id="Phobius"/>
    </source>
</evidence>
<feature type="compositionally biased region" description="Polar residues" evidence="1">
    <location>
        <begin position="89"/>
        <end position="107"/>
    </location>
</feature>
<feature type="transmembrane region" description="Helical" evidence="2">
    <location>
        <begin position="808"/>
        <end position="830"/>
    </location>
</feature>
<keyword evidence="2" id="KW-1133">Transmembrane helix</keyword>
<evidence type="ECO:0000313" key="4">
    <source>
        <dbReference type="Proteomes" id="UP001430306"/>
    </source>
</evidence>
<protein>
    <submittedName>
        <fullName evidence="3">LapA family protein</fullName>
    </submittedName>
</protein>
<comment type="caution">
    <text evidence="3">The sequence shown here is derived from an EMBL/GenBank/DDBJ whole genome shotgun (WGS) entry which is preliminary data.</text>
</comment>
<evidence type="ECO:0000256" key="1">
    <source>
        <dbReference type="SAM" id="MobiDB-lite"/>
    </source>
</evidence>
<feature type="transmembrane region" description="Helical" evidence="2">
    <location>
        <begin position="391"/>
        <end position="411"/>
    </location>
</feature>
<dbReference type="EMBL" id="JAJKFW010000025">
    <property type="protein sequence ID" value="MCC9643800.1"/>
    <property type="molecule type" value="Genomic_DNA"/>
</dbReference>
<gene>
    <name evidence="3" type="ORF">LOC71_16055</name>
</gene>
<accession>A0ABS8NJT1</accession>
<organism evidence="3 4">
    <name type="scientific">Rhodopirellula halodulae</name>
    <dbReference type="NCBI Taxonomy" id="2894198"/>
    <lineage>
        <taxon>Bacteria</taxon>
        <taxon>Pseudomonadati</taxon>
        <taxon>Planctomycetota</taxon>
        <taxon>Planctomycetia</taxon>
        <taxon>Pirellulales</taxon>
        <taxon>Pirellulaceae</taxon>
        <taxon>Rhodopirellula</taxon>
    </lineage>
</organism>
<dbReference type="RefSeq" id="WP_230274754.1">
    <property type="nucleotide sequence ID" value="NZ_JAJKFW010000025.1"/>
</dbReference>
<feature type="region of interest" description="Disordered" evidence="1">
    <location>
        <begin position="124"/>
        <end position="143"/>
    </location>
</feature>
<name>A0ABS8NJT1_9BACT</name>